<keyword evidence="2" id="KW-1185">Reference proteome</keyword>
<evidence type="ECO:0000313" key="1">
    <source>
        <dbReference type="EMBL" id="KAJ0049488.1"/>
    </source>
</evidence>
<protein>
    <submittedName>
        <fullName evidence="1">Uncharacterized protein</fullName>
    </submittedName>
</protein>
<name>A0ACC0ZG27_9ROSI</name>
<reference evidence="2" key="1">
    <citation type="journal article" date="2023" name="G3 (Bethesda)">
        <title>Genome assembly and association tests identify interacting loci associated with vigor, precocity, and sex in interspecific pistachio rootstocks.</title>
        <authorList>
            <person name="Palmer W."/>
            <person name="Jacygrad E."/>
            <person name="Sagayaradj S."/>
            <person name="Cavanaugh K."/>
            <person name="Han R."/>
            <person name="Bertier L."/>
            <person name="Beede B."/>
            <person name="Kafkas S."/>
            <person name="Golino D."/>
            <person name="Preece J."/>
            <person name="Michelmore R."/>
        </authorList>
    </citation>
    <scope>NUCLEOTIDE SEQUENCE [LARGE SCALE GENOMIC DNA]</scope>
</reference>
<evidence type="ECO:0000313" key="2">
    <source>
        <dbReference type="Proteomes" id="UP001163603"/>
    </source>
</evidence>
<dbReference type="EMBL" id="CM047737">
    <property type="protein sequence ID" value="KAJ0049488.1"/>
    <property type="molecule type" value="Genomic_DNA"/>
</dbReference>
<sequence length="792" mass="87782">MRGGYIEEEEDLFFDTHEEISSVSDRDSDCCEGCSSSGVELVNSVTGYSQYEFWTKYPESVNERRSKFLELTGLSLDRHLINAEDSGDESCDDIQLDNRITEKSGAVLRTSAFEDKIYFNQSSISSEVLEAPGSLENGAPDTLEDGFASGFKTSDNRLKFILGDKNQDEMLGGLQEMGSSRSVSLDEFQRSSGSSSPWVQRLLSRVSDEARDLAGGERKVKMGWLRKLGAVACLVDRHETAALRPSDHELTSGARMRRVRAHPLKKRSKELSSLYTGQEFVAHEGSILTMKFSLDGQYLASGGEDGTVRVWKVIEDDRSDRFDIQDLDPSCLYFTINQLSHITPLDVDKEKVDKTKNLRSSSDSTCVVLPPKVFRILEKPLHEFQGHSSEVLDLSWSKKGVSNIWKQLVSLGSVIHDKISIYALEFEFLLSSSVDKTVRLWQVGCDRCLRVFSHNNYVTCVAFNPLDDNYFISGSIDGKVRIWEVLHCRVVDYTDIREIVSAVCYRPDGKGGIVGTMNGNCLLYDIIDNKLDQHAQICLQGKKKLPGNRITGFQFSPSDPSKVIVTSADSLVRVLCGPDVISKLKGLWLSFVDCLSFLPLPASGYRIAGSQMTNLLPKQRPFGLVRVSCPPLNASNASSKAKTIWSCESFLSHNASIAIPWFGIESTPGTLPSPSFEGDVQQSSGENEPRHDNLNGESGQKISHSPSDCFSLARGFLLEYPNRGGVATWPEEKLPNASPKAAPPLCKSKLKLLKSACQSLLSSPHLWGLVVVTASWDGRIRTYLNYGLPIRL</sequence>
<gene>
    <name evidence="1" type="ORF">Pint_14852</name>
</gene>
<organism evidence="1 2">
    <name type="scientific">Pistacia integerrima</name>
    <dbReference type="NCBI Taxonomy" id="434235"/>
    <lineage>
        <taxon>Eukaryota</taxon>
        <taxon>Viridiplantae</taxon>
        <taxon>Streptophyta</taxon>
        <taxon>Embryophyta</taxon>
        <taxon>Tracheophyta</taxon>
        <taxon>Spermatophyta</taxon>
        <taxon>Magnoliopsida</taxon>
        <taxon>eudicotyledons</taxon>
        <taxon>Gunneridae</taxon>
        <taxon>Pentapetalae</taxon>
        <taxon>rosids</taxon>
        <taxon>malvids</taxon>
        <taxon>Sapindales</taxon>
        <taxon>Anacardiaceae</taxon>
        <taxon>Pistacia</taxon>
    </lineage>
</organism>
<dbReference type="Proteomes" id="UP001163603">
    <property type="component" value="Chromosome 2"/>
</dbReference>
<accession>A0ACC0ZG27</accession>
<comment type="caution">
    <text evidence="1">The sequence shown here is derived from an EMBL/GenBank/DDBJ whole genome shotgun (WGS) entry which is preliminary data.</text>
</comment>
<proteinExistence type="predicted"/>